<dbReference type="Gene3D" id="3.20.20.140">
    <property type="entry name" value="Metal-dependent hydrolases"/>
    <property type="match status" value="1"/>
</dbReference>
<evidence type="ECO:0000313" key="3">
    <source>
        <dbReference type="EMBL" id="MFD1162953.1"/>
    </source>
</evidence>
<dbReference type="SUPFAM" id="SSF51556">
    <property type="entry name" value="Metallo-dependent hydrolases"/>
    <property type="match status" value="1"/>
</dbReference>
<evidence type="ECO:0000256" key="1">
    <source>
        <dbReference type="SAM" id="SignalP"/>
    </source>
</evidence>
<dbReference type="InterPro" id="IPR006680">
    <property type="entry name" value="Amidohydro-rel"/>
</dbReference>
<keyword evidence="1" id="KW-0732">Signal</keyword>
<dbReference type="EMBL" id="JBHTLJ010000003">
    <property type="protein sequence ID" value="MFD1162953.1"/>
    <property type="molecule type" value="Genomic_DNA"/>
</dbReference>
<sequence length="434" mass="46273">MKKLILCLTLSLCFSLLTHAQNTTIIHAGTLLANPGSKSETNKSIIVENGIIKNVRDGFIGASDLKLPDSTVSIIDLKNKFVLPGFIDLHTHITQERNPNSNPHEWTTLNDEDFAFRSIPFLNKTLMAGFTTVRNLGADYQLINSIKRSIARGDIHGPRIIAATGAVSATGGHGDAHGYRPEILNAFEKRVGVCDGADDCRRAVRELVKQGADVIKITATGGVLSNTAAGVGQQLTDEELVAIVETAHGLGRKVAAHAHEANGINAALKAGVNSIEHGSYLNDESVALFNKTGAYLVPTLLAGVSVSEELKVNKNIPPAIADKIRQVGPVVKASFKRALKGNVKIAFGTDSGVSVHGTNAREFELMVKYGMDENEAIKSATITASELLGMSDKLGTISSGKIADIIAVDENPLTNISTLLHVTFVMKDGKVFKQ</sequence>
<dbReference type="Proteomes" id="UP001597163">
    <property type="component" value="Unassembled WGS sequence"/>
</dbReference>
<dbReference type="Pfam" id="PF01979">
    <property type="entry name" value="Amidohydro_1"/>
    <property type="match status" value="1"/>
</dbReference>
<dbReference type="PANTHER" id="PTHR43135:SF3">
    <property type="entry name" value="ALPHA-D-RIBOSE 1-METHYLPHOSPHONATE 5-TRIPHOSPHATE DIPHOSPHATASE"/>
    <property type="match status" value="1"/>
</dbReference>
<proteinExistence type="predicted"/>
<protein>
    <submittedName>
        <fullName evidence="3">Amidohydrolase family protein</fullName>
    </submittedName>
</protein>
<name>A0ABW3RCY3_9FLAO</name>
<dbReference type="InterPro" id="IPR057744">
    <property type="entry name" value="OTAase-like"/>
</dbReference>
<dbReference type="InterPro" id="IPR032466">
    <property type="entry name" value="Metal_Hydrolase"/>
</dbReference>
<feature type="domain" description="Amidohydrolase-related" evidence="2">
    <location>
        <begin position="81"/>
        <end position="431"/>
    </location>
</feature>
<feature type="chain" id="PRO_5045654520" evidence="1">
    <location>
        <begin position="21"/>
        <end position="434"/>
    </location>
</feature>
<organism evidence="3 4">
    <name type="scientific">Hwangdonia seohaensis</name>
    <dbReference type="NCBI Taxonomy" id="1240727"/>
    <lineage>
        <taxon>Bacteria</taxon>
        <taxon>Pseudomonadati</taxon>
        <taxon>Bacteroidota</taxon>
        <taxon>Flavobacteriia</taxon>
        <taxon>Flavobacteriales</taxon>
        <taxon>Flavobacteriaceae</taxon>
        <taxon>Hwangdonia</taxon>
    </lineage>
</organism>
<dbReference type="Gene3D" id="2.30.40.10">
    <property type="entry name" value="Urease, subunit C, domain 1"/>
    <property type="match status" value="1"/>
</dbReference>
<dbReference type="CDD" id="cd01299">
    <property type="entry name" value="Met_dep_hydrolase_A"/>
    <property type="match status" value="1"/>
</dbReference>
<dbReference type="SUPFAM" id="SSF51338">
    <property type="entry name" value="Composite domain of metallo-dependent hydrolases"/>
    <property type="match status" value="1"/>
</dbReference>
<feature type="signal peptide" evidence="1">
    <location>
        <begin position="1"/>
        <end position="20"/>
    </location>
</feature>
<dbReference type="InterPro" id="IPR051781">
    <property type="entry name" value="Metallo-dep_Hydrolase"/>
</dbReference>
<comment type="caution">
    <text evidence="3">The sequence shown here is derived from an EMBL/GenBank/DDBJ whole genome shotgun (WGS) entry which is preliminary data.</text>
</comment>
<dbReference type="InterPro" id="IPR011059">
    <property type="entry name" value="Metal-dep_hydrolase_composite"/>
</dbReference>
<gene>
    <name evidence="3" type="ORF">ACFQ2E_11025</name>
</gene>
<dbReference type="RefSeq" id="WP_311939908.1">
    <property type="nucleotide sequence ID" value="NZ_JAVSCK010000003.1"/>
</dbReference>
<dbReference type="PANTHER" id="PTHR43135">
    <property type="entry name" value="ALPHA-D-RIBOSE 1-METHYLPHOSPHONATE 5-TRIPHOSPHATE DIPHOSPHATASE"/>
    <property type="match status" value="1"/>
</dbReference>
<evidence type="ECO:0000313" key="4">
    <source>
        <dbReference type="Proteomes" id="UP001597163"/>
    </source>
</evidence>
<reference evidence="4" key="1">
    <citation type="journal article" date="2019" name="Int. J. Syst. Evol. Microbiol.">
        <title>The Global Catalogue of Microorganisms (GCM) 10K type strain sequencing project: providing services to taxonomists for standard genome sequencing and annotation.</title>
        <authorList>
            <consortium name="The Broad Institute Genomics Platform"/>
            <consortium name="The Broad Institute Genome Sequencing Center for Infectious Disease"/>
            <person name="Wu L."/>
            <person name="Ma J."/>
        </authorList>
    </citation>
    <scope>NUCLEOTIDE SEQUENCE [LARGE SCALE GENOMIC DNA]</scope>
    <source>
        <strain evidence="4">CCUG 63246</strain>
    </source>
</reference>
<keyword evidence="4" id="KW-1185">Reference proteome</keyword>
<accession>A0ABW3RCY3</accession>
<evidence type="ECO:0000259" key="2">
    <source>
        <dbReference type="Pfam" id="PF01979"/>
    </source>
</evidence>